<gene>
    <name evidence="2" type="ORF">SARC_16426</name>
</gene>
<evidence type="ECO:0000313" key="3">
    <source>
        <dbReference type="Proteomes" id="UP000054560"/>
    </source>
</evidence>
<evidence type="ECO:0000313" key="2">
    <source>
        <dbReference type="EMBL" id="KNC71041.1"/>
    </source>
</evidence>
<dbReference type="AlphaFoldDB" id="A0A0L0F340"/>
<feature type="compositionally biased region" description="Acidic residues" evidence="1">
    <location>
        <begin position="1"/>
        <end position="10"/>
    </location>
</feature>
<dbReference type="RefSeq" id="XP_014144943.1">
    <property type="nucleotide sequence ID" value="XM_014289468.1"/>
</dbReference>
<sequence length="67" mass="7614">MSDQDTDMDIQEQKSAPFPVDLEINADGVKKPKFPIQTGRKKLTHTLSHNKLEEDYNNGPLFKAVNE</sequence>
<feature type="non-terminal residue" evidence="2">
    <location>
        <position position="67"/>
    </location>
</feature>
<proteinExistence type="predicted"/>
<accession>A0A0L0F340</accession>
<organism evidence="2 3">
    <name type="scientific">Sphaeroforma arctica JP610</name>
    <dbReference type="NCBI Taxonomy" id="667725"/>
    <lineage>
        <taxon>Eukaryota</taxon>
        <taxon>Ichthyosporea</taxon>
        <taxon>Ichthyophonida</taxon>
        <taxon>Sphaeroforma</taxon>
    </lineage>
</organism>
<reference evidence="2 3" key="1">
    <citation type="submission" date="2011-02" db="EMBL/GenBank/DDBJ databases">
        <title>The Genome Sequence of Sphaeroforma arctica JP610.</title>
        <authorList>
            <consortium name="The Broad Institute Genome Sequencing Platform"/>
            <person name="Russ C."/>
            <person name="Cuomo C."/>
            <person name="Young S.K."/>
            <person name="Zeng Q."/>
            <person name="Gargeya S."/>
            <person name="Alvarado L."/>
            <person name="Berlin A."/>
            <person name="Chapman S.B."/>
            <person name="Chen Z."/>
            <person name="Freedman E."/>
            <person name="Gellesch M."/>
            <person name="Goldberg J."/>
            <person name="Griggs A."/>
            <person name="Gujja S."/>
            <person name="Heilman E."/>
            <person name="Heiman D."/>
            <person name="Howarth C."/>
            <person name="Mehta T."/>
            <person name="Neiman D."/>
            <person name="Pearson M."/>
            <person name="Roberts A."/>
            <person name="Saif S."/>
            <person name="Shea T."/>
            <person name="Shenoy N."/>
            <person name="Sisk P."/>
            <person name="Stolte C."/>
            <person name="Sykes S."/>
            <person name="White J."/>
            <person name="Yandava C."/>
            <person name="Burger G."/>
            <person name="Gray M.W."/>
            <person name="Holland P.W.H."/>
            <person name="King N."/>
            <person name="Lang F.B.F."/>
            <person name="Roger A.J."/>
            <person name="Ruiz-Trillo I."/>
            <person name="Haas B."/>
            <person name="Nusbaum C."/>
            <person name="Birren B."/>
        </authorList>
    </citation>
    <scope>NUCLEOTIDE SEQUENCE [LARGE SCALE GENOMIC DNA]</scope>
    <source>
        <strain evidence="2 3">JP610</strain>
    </source>
</reference>
<dbReference type="Proteomes" id="UP000054560">
    <property type="component" value="Unassembled WGS sequence"/>
</dbReference>
<protein>
    <submittedName>
        <fullName evidence="2">Uncharacterized protein</fullName>
    </submittedName>
</protein>
<evidence type="ECO:0000256" key="1">
    <source>
        <dbReference type="SAM" id="MobiDB-lite"/>
    </source>
</evidence>
<dbReference type="GeneID" id="25916930"/>
<dbReference type="EMBL" id="KQ249651">
    <property type="protein sequence ID" value="KNC71041.1"/>
    <property type="molecule type" value="Genomic_DNA"/>
</dbReference>
<name>A0A0L0F340_9EUKA</name>
<feature type="region of interest" description="Disordered" evidence="1">
    <location>
        <begin position="1"/>
        <end position="21"/>
    </location>
</feature>
<keyword evidence="3" id="KW-1185">Reference proteome</keyword>